<proteinExistence type="predicted"/>
<reference evidence="1 2" key="1">
    <citation type="journal article" date="2015" name="Genome Biol.">
        <title>Comparative genomics of Steinernema reveals deeply conserved gene regulatory networks.</title>
        <authorList>
            <person name="Dillman A.R."/>
            <person name="Macchietto M."/>
            <person name="Porter C.F."/>
            <person name="Rogers A."/>
            <person name="Williams B."/>
            <person name="Antoshechkin I."/>
            <person name="Lee M.M."/>
            <person name="Goodwin Z."/>
            <person name="Lu X."/>
            <person name="Lewis E.E."/>
            <person name="Goodrich-Blair H."/>
            <person name="Stock S.P."/>
            <person name="Adams B.J."/>
            <person name="Sternberg P.W."/>
            <person name="Mortazavi A."/>
        </authorList>
    </citation>
    <scope>NUCLEOTIDE SEQUENCE [LARGE SCALE GENOMIC DNA]</scope>
    <source>
        <strain evidence="1 2">ALL</strain>
    </source>
</reference>
<keyword evidence="2" id="KW-1185">Reference proteome</keyword>
<organism evidence="1 2">
    <name type="scientific">Steinernema carpocapsae</name>
    <name type="common">Entomopathogenic nematode</name>
    <dbReference type="NCBI Taxonomy" id="34508"/>
    <lineage>
        <taxon>Eukaryota</taxon>
        <taxon>Metazoa</taxon>
        <taxon>Ecdysozoa</taxon>
        <taxon>Nematoda</taxon>
        <taxon>Chromadorea</taxon>
        <taxon>Rhabditida</taxon>
        <taxon>Tylenchina</taxon>
        <taxon>Panagrolaimomorpha</taxon>
        <taxon>Strongyloidoidea</taxon>
        <taxon>Steinernematidae</taxon>
        <taxon>Steinernema</taxon>
    </lineage>
</organism>
<reference evidence="1 2" key="2">
    <citation type="journal article" date="2019" name="G3 (Bethesda)">
        <title>Hybrid Assembly of the Genome of the Entomopathogenic Nematode Steinernema carpocapsae Identifies the X-Chromosome.</title>
        <authorList>
            <person name="Serra L."/>
            <person name="Macchietto M."/>
            <person name="Macias-Munoz A."/>
            <person name="McGill C.J."/>
            <person name="Rodriguez I.M."/>
            <person name="Rodriguez B."/>
            <person name="Murad R."/>
            <person name="Mortazavi A."/>
        </authorList>
    </citation>
    <scope>NUCLEOTIDE SEQUENCE [LARGE SCALE GENOMIC DNA]</scope>
    <source>
        <strain evidence="1 2">ALL</strain>
    </source>
</reference>
<dbReference type="EMBL" id="CM016762">
    <property type="protein sequence ID" value="TMS33631.1"/>
    <property type="molecule type" value="Genomic_DNA"/>
</dbReference>
<comment type="caution">
    <text evidence="1">The sequence shown here is derived from an EMBL/GenBank/DDBJ whole genome shotgun (WGS) entry which is preliminary data.</text>
</comment>
<evidence type="ECO:0000313" key="1">
    <source>
        <dbReference type="EMBL" id="TMS33631.1"/>
    </source>
</evidence>
<sequence length="103" mass="11394">MQRGVVRAYEKEDKVDDDQFCLPRPFSKAESIVSSRTILVSVLRSFIGWGEGEEWNREGAVAAAVLLSPVFVLVHSSTRHTIVLTGTHATNLSPQKFGAFYAL</sequence>
<accession>A0A4U8ULI4</accession>
<evidence type="ECO:0000313" key="2">
    <source>
        <dbReference type="Proteomes" id="UP000298663"/>
    </source>
</evidence>
<dbReference type="Proteomes" id="UP000298663">
    <property type="component" value="Chromosome X"/>
</dbReference>
<dbReference type="AlphaFoldDB" id="A0A4U8ULI4"/>
<dbReference type="EMBL" id="AZBU02000001">
    <property type="protein sequence ID" value="TMS33631.1"/>
    <property type="molecule type" value="Genomic_DNA"/>
</dbReference>
<protein>
    <submittedName>
        <fullName evidence="1">Uncharacterized protein</fullName>
    </submittedName>
</protein>
<name>A0A4U8ULI4_STECR</name>
<gene>
    <name evidence="1" type="ORF">L596_001352</name>
</gene>